<evidence type="ECO:0000256" key="1">
    <source>
        <dbReference type="SAM" id="Coils"/>
    </source>
</evidence>
<protein>
    <submittedName>
        <fullName evidence="4">Rabaptin GTPase-Rab5 binding domain-containing protein</fullName>
    </submittedName>
</protein>
<dbReference type="GO" id="GO:0005096">
    <property type="term" value="F:GTPase activator activity"/>
    <property type="evidence" value="ECO:0007669"/>
    <property type="project" value="InterPro"/>
</dbReference>
<dbReference type="Pfam" id="PF09311">
    <property type="entry name" value="Rab5-bind"/>
    <property type="match status" value="1"/>
</dbReference>
<reference evidence="4" key="1">
    <citation type="submission" date="2022-11" db="UniProtKB">
        <authorList>
            <consortium name="WormBaseParasite"/>
        </authorList>
    </citation>
    <scope>IDENTIFICATION</scope>
</reference>
<dbReference type="AlphaFoldDB" id="A0A914LFQ9"/>
<dbReference type="InterPro" id="IPR015390">
    <property type="entry name" value="Rabaptin_Rab5-bd_dom"/>
</dbReference>
<evidence type="ECO:0000313" key="4">
    <source>
        <dbReference type="WBParaSite" id="Minc3s00468g12846"/>
    </source>
</evidence>
<dbReference type="PANTHER" id="PTHR31179:SF7">
    <property type="entry name" value="FYVE-TYPE DOMAIN-CONTAINING PROTEIN"/>
    <property type="match status" value="1"/>
</dbReference>
<dbReference type="GO" id="GO:0006897">
    <property type="term" value="P:endocytosis"/>
    <property type="evidence" value="ECO:0007669"/>
    <property type="project" value="InterPro"/>
</dbReference>
<evidence type="ECO:0000259" key="2">
    <source>
        <dbReference type="Pfam" id="PF09311"/>
    </source>
</evidence>
<dbReference type="WBParaSite" id="Minc3s00468g12846">
    <property type="protein sequence ID" value="Minc3s00468g12846"/>
    <property type="gene ID" value="Minc3s00468g12846"/>
</dbReference>
<proteinExistence type="predicted"/>
<name>A0A914LFQ9_MELIC</name>
<keyword evidence="3" id="KW-1185">Reference proteome</keyword>
<dbReference type="Proteomes" id="UP000887563">
    <property type="component" value="Unplaced"/>
</dbReference>
<keyword evidence="1" id="KW-0175">Coiled coil</keyword>
<dbReference type="InterPro" id="IPR003914">
    <property type="entry name" value="Rabaptin"/>
</dbReference>
<feature type="domain" description="Rabaptin GTPase-Rab5 binding" evidence="2">
    <location>
        <begin position="21"/>
        <end position="213"/>
    </location>
</feature>
<sequence length="213" mass="24940">MTETGGGDSVESASVYANSVCEMCGNYEVQLQTIQSSQDTLREKLAAAKELYEKYGKELTEERHYRKELEIKFAALNEETEGKIQQCITNTEDFEQRIVLLSKKQEADLSVLESQLELARNRQKELQEQLVMLNERYEKLLHLKSQCAEEMREQQIELPQTVEELQFLALQLREELITERAAREHERRELNDELAMARQQLVELEICPRENEE</sequence>
<dbReference type="PANTHER" id="PTHR31179">
    <property type="entry name" value="RAB GTPASE-BINDING EFFECTOR PROTEIN"/>
    <property type="match status" value="1"/>
</dbReference>
<evidence type="ECO:0000313" key="3">
    <source>
        <dbReference type="Proteomes" id="UP000887563"/>
    </source>
</evidence>
<organism evidence="3 4">
    <name type="scientific">Meloidogyne incognita</name>
    <name type="common">Southern root-knot nematode worm</name>
    <name type="synonym">Oxyuris incognita</name>
    <dbReference type="NCBI Taxonomy" id="6306"/>
    <lineage>
        <taxon>Eukaryota</taxon>
        <taxon>Metazoa</taxon>
        <taxon>Ecdysozoa</taxon>
        <taxon>Nematoda</taxon>
        <taxon>Chromadorea</taxon>
        <taxon>Rhabditida</taxon>
        <taxon>Tylenchina</taxon>
        <taxon>Tylenchomorpha</taxon>
        <taxon>Tylenchoidea</taxon>
        <taxon>Meloidogynidae</taxon>
        <taxon>Meloidogyninae</taxon>
        <taxon>Meloidogyne</taxon>
        <taxon>Meloidogyne incognita group</taxon>
    </lineage>
</organism>
<accession>A0A914LFQ9</accession>
<feature type="coiled-coil region" evidence="1">
    <location>
        <begin position="173"/>
        <end position="207"/>
    </location>
</feature>
<feature type="coiled-coil region" evidence="1">
    <location>
        <begin position="102"/>
        <end position="143"/>
    </location>
</feature>